<dbReference type="InterPro" id="IPR010921">
    <property type="entry name" value="Trp_repressor/repl_initiator"/>
</dbReference>
<sequence length="140" mass="15678">MKKNGHIGQAGQTKCIGHAEKTVQTGQSEQTVQGKTDTQLCSVPLEDGLKELYKVIASMDNAVFVASFFECLFTPAERSDLAKRWLLVREIDKGTTQRDIARMFKMSLCKITRGAKELKKENSAFRKVLDSLSDFNVMSK</sequence>
<evidence type="ECO:0000256" key="6">
    <source>
        <dbReference type="ARBA" id="ARBA00023125"/>
    </source>
</evidence>
<dbReference type="Proteomes" id="UP000016649">
    <property type="component" value="Unassembled WGS sequence"/>
</dbReference>
<evidence type="ECO:0000256" key="5">
    <source>
        <dbReference type="ARBA" id="ARBA00023015"/>
    </source>
</evidence>
<evidence type="ECO:0000313" key="8">
    <source>
        <dbReference type="EMBL" id="ERJ94580.1"/>
    </source>
</evidence>
<dbReference type="EMBL" id="AWVH01000002">
    <property type="protein sequence ID" value="ERJ94580.1"/>
    <property type="molecule type" value="Genomic_DNA"/>
</dbReference>
<dbReference type="Pfam" id="PF01371">
    <property type="entry name" value="Trp_repressor"/>
    <property type="match status" value="1"/>
</dbReference>
<proteinExistence type="inferred from homology"/>
<evidence type="ECO:0000256" key="7">
    <source>
        <dbReference type="ARBA" id="ARBA00023163"/>
    </source>
</evidence>
<evidence type="ECO:0000256" key="1">
    <source>
        <dbReference type="ARBA" id="ARBA00004496"/>
    </source>
</evidence>
<evidence type="ECO:0000256" key="2">
    <source>
        <dbReference type="ARBA" id="ARBA00007027"/>
    </source>
</evidence>
<gene>
    <name evidence="8" type="ORF">HMPREF9193_00119</name>
</gene>
<dbReference type="InterPro" id="IPR000831">
    <property type="entry name" value="Trp_repress"/>
</dbReference>
<evidence type="ECO:0000313" key="9">
    <source>
        <dbReference type="Proteomes" id="UP000016649"/>
    </source>
</evidence>
<evidence type="ECO:0000256" key="3">
    <source>
        <dbReference type="ARBA" id="ARBA00022490"/>
    </source>
</evidence>
<keyword evidence="6" id="KW-0238">DNA-binding</keyword>
<protein>
    <submittedName>
        <fullName evidence="8">Trp operon repressor</fullName>
    </submittedName>
</protein>
<dbReference type="InterPro" id="IPR038116">
    <property type="entry name" value="TrpR-like_sf"/>
</dbReference>
<keyword evidence="7" id="KW-0804">Transcription</keyword>
<dbReference type="Gene3D" id="1.10.1270.10">
    <property type="entry name" value="TrpR-like"/>
    <property type="match status" value="1"/>
</dbReference>
<dbReference type="RefSeq" id="WP_021686086.1">
    <property type="nucleotide sequence ID" value="NZ_KI260552.1"/>
</dbReference>
<dbReference type="PANTHER" id="PTHR38025">
    <property type="entry name" value="TRP OPERON REPRESSOR"/>
    <property type="match status" value="1"/>
</dbReference>
<dbReference type="InterPro" id="IPR013335">
    <property type="entry name" value="Trp_repress_bac"/>
</dbReference>
<keyword evidence="9" id="KW-1185">Reference proteome</keyword>
<comment type="similarity">
    <text evidence="2">Belongs to the TrpR family.</text>
</comment>
<organism evidence="8 9">
    <name type="scientific">Treponema lecithinolyticum ATCC 700332</name>
    <dbReference type="NCBI Taxonomy" id="1321815"/>
    <lineage>
        <taxon>Bacteria</taxon>
        <taxon>Pseudomonadati</taxon>
        <taxon>Spirochaetota</taxon>
        <taxon>Spirochaetia</taxon>
        <taxon>Spirochaetales</taxon>
        <taxon>Treponemataceae</taxon>
        <taxon>Treponema</taxon>
    </lineage>
</organism>
<keyword evidence="4" id="KW-0678">Repressor</keyword>
<keyword evidence="5" id="KW-0805">Transcription regulation</keyword>
<accession>A0ABN0P1U1</accession>
<reference evidence="8 9" key="1">
    <citation type="submission" date="2013-08" db="EMBL/GenBank/DDBJ databases">
        <authorList>
            <person name="Weinstock G."/>
            <person name="Sodergren E."/>
            <person name="Wylie T."/>
            <person name="Fulton L."/>
            <person name="Fulton R."/>
            <person name="Fronick C."/>
            <person name="O'Laughlin M."/>
            <person name="Godfrey J."/>
            <person name="Miner T."/>
            <person name="Herter B."/>
            <person name="Appelbaum E."/>
            <person name="Cordes M."/>
            <person name="Lek S."/>
            <person name="Wollam A."/>
            <person name="Pepin K.H."/>
            <person name="Palsikar V.B."/>
            <person name="Mitreva M."/>
            <person name="Wilson R.K."/>
        </authorList>
    </citation>
    <scope>NUCLEOTIDE SEQUENCE [LARGE SCALE GENOMIC DNA]</scope>
    <source>
        <strain evidence="8 9">ATCC 700332</strain>
    </source>
</reference>
<comment type="subcellular location">
    <subcellularLocation>
        <location evidence="1">Cytoplasm</location>
    </subcellularLocation>
</comment>
<comment type="caution">
    <text evidence="8">The sequence shown here is derived from an EMBL/GenBank/DDBJ whole genome shotgun (WGS) entry which is preliminary data.</text>
</comment>
<name>A0ABN0P1U1_TRELE</name>
<dbReference type="SUPFAM" id="SSF48295">
    <property type="entry name" value="TrpR-like"/>
    <property type="match status" value="1"/>
</dbReference>
<evidence type="ECO:0000256" key="4">
    <source>
        <dbReference type="ARBA" id="ARBA00022491"/>
    </source>
</evidence>
<keyword evidence="3" id="KW-0963">Cytoplasm</keyword>
<dbReference type="PANTHER" id="PTHR38025:SF1">
    <property type="entry name" value="TRP OPERON REPRESSOR"/>
    <property type="match status" value="1"/>
</dbReference>